<evidence type="ECO:0000313" key="1">
    <source>
        <dbReference type="EMBL" id="NVN32418.1"/>
    </source>
</evidence>
<accession>A0A850P0G5</accession>
<feature type="non-terminal residue" evidence="1">
    <location>
        <position position="1"/>
    </location>
</feature>
<evidence type="ECO:0000313" key="2">
    <source>
        <dbReference type="Proteomes" id="UP000565205"/>
    </source>
</evidence>
<name>A0A850P0G5_9PROT</name>
<comment type="caution">
    <text evidence="1">The sequence shown here is derived from an EMBL/GenBank/DDBJ whole genome shotgun (WGS) entry which is preliminary data.</text>
</comment>
<dbReference type="SUPFAM" id="SSF53756">
    <property type="entry name" value="UDP-Glycosyltransferase/glycogen phosphorylase"/>
    <property type="match status" value="1"/>
</dbReference>
<protein>
    <recommendedName>
        <fullName evidence="3">Glycosyltransferase</fullName>
    </recommendedName>
</protein>
<dbReference type="EMBL" id="JABXXQ010000843">
    <property type="protein sequence ID" value="NVN32418.1"/>
    <property type="molecule type" value="Genomic_DNA"/>
</dbReference>
<sequence length="77" mass="7659">PGDVAAWAATLDAVLGFPADDVAAVGEAGRRAVHAGYTTASMQQATLAVYDELLGTRLAACPPAQDEDAMVVAGAAS</sequence>
<evidence type="ECO:0008006" key="3">
    <source>
        <dbReference type="Google" id="ProtNLM"/>
    </source>
</evidence>
<dbReference type="Proteomes" id="UP000565205">
    <property type="component" value="Unassembled WGS sequence"/>
</dbReference>
<proteinExistence type="predicted"/>
<reference evidence="1 2" key="1">
    <citation type="submission" date="2020-06" db="EMBL/GenBank/DDBJ databases">
        <title>Description of novel acetic acid bacteria.</title>
        <authorList>
            <person name="Sombolestani A."/>
        </authorList>
    </citation>
    <scope>NUCLEOTIDE SEQUENCE [LARGE SCALE GENOMIC DNA]</scope>
    <source>
        <strain evidence="1 2">LMG 26838</strain>
    </source>
</reference>
<dbReference type="AlphaFoldDB" id="A0A850P0G5"/>
<organism evidence="1 2">
    <name type="scientific">Endobacter medicaginis</name>
    <dbReference type="NCBI Taxonomy" id="1181271"/>
    <lineage>
        <taxon>Bacteria</taxon>
        <taxon>Pseudomonadati</taxon>
        <taxon>Pseudomonadota</taxon>
        <taxon>Alphaproteobacteria</taxon>
        <taxon>Acetobacterales</taxon>
        <taxon>Acetobacteraceae</taxon>
        <taxon>Endobacter</taxon>
    </lineage>
</organism>
<gene>
    <name evidence="1" type="ORF">HUK83_19000</name>
</gene>